<accession>A0AAQ3SF25</accession>
<dbReference type="AlphaFoldDB" id="A0AAQ3SF25"/>
<dbReference type="PANTHER" id="PTHR46821:SF7">
    <property type="entry name" value="PROTEIN KINASE SUPERFAMILY PROTEIN"/>
    <property type="match status" value="1"/>
</dbReference>
<organism evidence="2 3">
    <name type="scientific">Vigna mungo</name>
    <name type="common">Black gram</name>
    <name type="synonym">Phaseolus mungo</name>
    <dbReference type="NCBI Taxonomy" id="3915"/>
    <lineage>
        <taxon>Eukaryota</taxon>
        <taxon>Viridiplantae</taxon>
        <taxon>Streptophyta</taxon>
        <taxon>Embryophyta</taxon>
        <taxon>Tracheophyta</taxon>
        <taxon>Spermatophyta</taxon>
        <taxon>Magnoliopsida</taxon>
        <taxon>eudicotyledons</taxon>
        <taxon>Gunneridae</taxon>
        <taxon>Pentapetalae</taxon>
        <taxon>rosids</taxon>
        <taxon>fabids</taxon>
        <taxon>Fabales</taxon>
        <taxon>Fabaceae</taxon>
        <taxon>Papilionoideae</taxon>
        <taxon>50 kb inversion clade</taxon>
        <taxon>NPAAA clade</taxon>
        <taxon>indigoferoid/millettioid clade</taxon>
        <taxon>Phaseoleae</taxon>
        <taxon>Vigna</taxon>
    </lineage>
</organism>
<evidence type="ECO:0000313" key="2">
    <source>
        <dbReference type="EMBL" id="WVZ25801.1"/>
    </source>
</evidence>
<dbReference type="PROSITE" id="PS50011">
    <property type="entry name" value="PROTEIN_KINASE_DOM"/>
    <property type="match status" value="1"/>
</dbReference>
<gene>
    <name evidence="2" type="ORF">V8G54_004345</name>
</gene>
<dbReference type="GO" id="GO:0005524">
    <property type="term" value="F:ATP binding"/>
    <property type="evidence" value="ECO:0007669"/>
    <property type="project" value="InterPro"/>
</dbReference>
<dbReference type="InterPro" id="IPR008271">
    <property type="entry name" value="Ser/Thr_kinase_AS"/>
</dbReference>
<keyword evidence="3" id="KW-1185">Reference proteome</keyword>
<dbReference type="GO" id="GO:0004672">
    <property type="term" value="F:protein kinase activity"/>
    <property type="evidence" value="ECO:0007669"/>
    <property type="project" value="InterPro"/>
</dbReference>
<dbReference type="SUPFAM" id="SSF56112">
    <property type="entry name" value="Protein kinase-like (PK-like)"/>
    <property type="match status" value="1"/>
</dbReference>
<dbReference type="EMBL" id="CP144700">
    <property type="protein sequence ID" value="WVZ25801.1"/>
    <property type="molecule type" value="Genomic_DNA"/>
</dbReference>
<dbReference type="Pfam" id="PF00069">
    <property type="entry name" value="Pkinase"/>
    <property type="match status" value="1"/>
</dbReference>
<reference evidence="2 3" key="1">
    <citation type="journal article" date="2023" name="Life. Sci Alliance">
        <title>Evolutionary insights into 3D genome organization and epigenetic landscape of Vigna mungo.</title>
        <authorList>
            <person name="Junaid A."/>
            <person name="Singh B."/>
            <person name="Bhatia S."/>
        </authorList>
    </citation>
    <scope>NUCLEOTIDE SEQUENCE [LARGE SCALE GENOMIC DNA]</scope>
    <source>
        <strain evidence="2">Urdbean</strain>
    </source>
</reference>
<proteinExistence type="predicted"/>
<evidence type="ECO:0000259" key="1">
    <source>
        <dbReference type="PROSITE" id="PS50011"/>
    </source>
</evidence>
<dbReference type="InterPro" id="IPR044576">
    <property type="entry name" value="At4g25390-like"/>
</dbReference>
<dbReference type="PROSITE" id="PS00108">
    <property type="entry name" value="PROTEIN_KINASE_ST"/>
    <property type="match status" value="1"/>
</dbReference>
<evidence type="ECO:0000313" key="3">
    <source>
        <dbReference type="Proteomes" id="UP001374535"/>
    </source>
</evidence>
<dbReference type="InterPro" id="IPR011009">
    <property type="entry name" value="Kinase-like_dom_sf"/>
</dbReference>
<dbReference type="InterPro" id="IPR000719">
    <property type="entry name" value="Prot_kinase_dom"/>
</dbReference>
<dbReference type="Proteomes" id="UP001374535">
    <property type="component" value="Chromosome 1"/>
</dbReference>
<dbReference type="PANTHER" id="PTHR46821">
    <property type="entry name" value="OS07G0586332 PROTEIN"/>
    <property type="match status" value="1"/>
</dbReference>
<feature type="domain" description="Protein kinase" evidence="1">
    <location>
        <begin position="1"/>
        <end position="181"/>
    </location>
</feature>
<dbReference type="Gene3D" id="1.10.510.10">
    <property type="entry name" value="Transferase(Phosphotransferase) domain 1"/>
    <property type="match status" value="1"/>
</dbReference>
<name>A0AAQ3SF25_VIGMU</name>
<sequence>MQNGNLHDTLLHRKCPELSNWNTCFSIILNIAKGIHFLHSCYPPVIHDDIKSSNVLLNRDFSSRIGDFGLARLSSEPLRFEIEVLECGRVNNDEEKRKVKEEEVEDFGSVSTHNIFMEEGSLGVEQSPSLEIVAMMAMTSPETGLAVAGASPGFEKDDANKMNGERSFKEILLYIMSKVTN</sequence>
<protein>
    <recommendedName>
        <fullName evidence="1">Protein kinase domain-containing protein</fullName>
    </recommendedName>
</protein>